<organism evidence="1 2">
    <name type="scientific">Metabacillus sediminilitoris</name>
    <dbReference type="NCBI Taxonomy" id="2567941"/>
    <lineage>
        <taxon>Bacteria</taxon>
        <taxon>Bacillati</taxon>
        <taxon>Bacillota</taxon>
        <taxon>Bacilli</taxon>
        <taxon>Bacillales</taxon>
        <taxon>Bacillaceae</taxon>
        <taxon>Metabacillus</taxon>
    </lineage>
</organism>
<dbReference type="AlphaFoldDB" id="A0A4S4BN02"/>
<sequence length="398" mass="46459">MSEKRSRIIQLDIIRGFALLGILLVNMSSFHSPDIIKSYYGLPNNYQGLEKFISIFFTLFIQMKFYPIFAFLFGLGFYLFFLHTKRRTTFIKRMLFLLLLGLSHLVLIWHGDILHTYSICGLILLLFYRLPSRKILYCSIGLLSLYHFLLLVSAFLPLSSTWDSDFIANKISEYTTIYKEASYTDWLYYRFQVEVLPILNQLPITIIPILGSFLLGLYVGKKEMYIENEKNHHFITSCLKWTFMTSLPIVIVNGLILTSIIHIGQADQQLISHFFSSVSGLSLSIFYMSSLFILCSYPKWLKLLLPFGFVGKMALSNYLLQSIVSIGFYRLFHLYEKVDLIEGTLISLVIFSSQLVFSYFWLTYFHYGPAEWLWRTLTYGQIMPLKKGRKLTKNHDHS</sequence>
<gene>
    <name evidence="1" type="ORF">E6W99_23960</name>
</gene>
<dbReference type="PANTHER" id="PTHR30590">
    <property type="entry name" value="INNER MEMBRANE PROTEIN"/>
    <property type="match status" value="1"/>
</dbReference>
<evidence type="ECO:0000313" key="1">
    <source>
        <dbReference type="EMBL" id="THF75300.1"/>
    </source>
</evidence>
<dbReference type="PANTHER" id="PTHR30590:SF3">
    <property type="entry name" value="HYPOTHETICAL MEMBRANE SPANNING PROTEIN"/>
    <property type="match status" value="1"/>
</dbReference>
<name>A0A4S4BN02_9BACI</name>
<dbReference type="RefSeq" id="WP_136358572.1">
    <property type="nucleotide sequence ID" value="NZ_CP046266.1"/>
</dbReference>
<accession>A0A4S4BN02</accession>
<evidence type="ECO:0000313" key="2">
    <source>
        <dbReference type="Proteomes" id="UP000310334"/>
    </source>
</evidence>
<proteinExistence type="predicted"/>
<dbReference type="Proteomes" id="UP000310334">
    <property type="component" value="Unassembled WGS sequence"/>
</dbReference>
<protein>
    <submittedName>
        <fullName evidence="1">DUF418 domain-containing protein</fullName>
    </submittedName>
</protein>
<dbReference type="OrthoDB" id="9807744at2"/>
<dbReference type="EMBL" id="SSNT01000028">
    <property type="protein sequence ID" value="THF75300.1"/>
    <property type="molecule type" value="Genomic_DNA"/>
</dbReference>
<reference evidence="1 2" key="1">
    <citation type="submission" date="2019-04" db="EMBL/GenBank/DDBJ databases">
        <title>Bacillus sediminilitoris sp. nov., isolated from a tidal flat sediment on the East China Sea.</title>
        <authorList>
            <person name="Wei Y."/>
            <person name="Mao H."/>
            <person name="Fang J."/>
        </authorList>
    </citation>
    <scope>NUCLEOTIDE SEQUENCE [LARGE SCALE GENOMIC DNA]</scope>
    <source>
        <strain evidence="1 2">DSL-17</strain>
    </source>
</reference>
<dbReference type="InterPro" id="IPR052529">
    <property type="entry name" value="Bact_Transport_Assoc"/>
</dbReference>
<dbReference type="Pfam" id="PF04235">
    <property type="entry name" value="DUF418"/>
    <property type="match status" value="1"/>
</dbReference>
<dbReference type="InterPro" id="IPR007349">
    <property type="entry name" value="DUF418"/>
</dbReference>
<keyword evidence="2" id="KW-1185">Reference proteome</keyword>
<comment type="caution">
    <text evidence="1">The sequence shown here is derived from an EMBL/GenBank/DDBJ whole genome shotgun (WGS) entry which is preliminary data.</text>
</comment>